<name>A0A0P0CCZ0_9BACT</name>
<dbReference type="AlphaFoldDB" id="A0A0P0CCZ0"/>
<accession>A0A0P0CCZ0</accession>
<reference evidence="1 2" key="1">
    <citation type="submission" date="2015-08" db="EMBL/GenBank/DDBJ databases">
        <title>Complete genome sequence of Rufibacter tibetensis strain 1351t, a radiation-resistant bacterium from tibet plateau.</title>
        <authorList>
            <person name="Dai J."/>
        </authorList>
    </citation>
    <scope>NUCLEOTIDE SEQUENCE [LARGE SCALE GENOMIC DNA]</scope>
    <source>
        <strain evidence="1 2">1351</strain>
    </source>
</reference>
<proteinExistence type="predicted"/>
<evidence type="ECO:0000313" key="1">
    <source>
        <dbReference type="EMBL" id="ALI99614.1"/>
    </source>
</evidence>
<keyword evidence="2" id="KW-1185">Reference proteome</keyword>
<sequence>MGVVSGLVDFSYSGVGYDFIKSYCIKKKVELVADYPEDKLISTKTIEGLIVLNSIGVEIKGLGYQLGGMDSEGFDIAIEGIPYPFYGEEFPQHLKNYENKDVK</sequence>
<dbReference type="KEGG" id="rti:DC20_12330"/>
<gene>
    <name evidence="1" type="ORF">DC20_12330</name>
</gene>
<evidence type="ECO:0000313" key="2">
    <source>
        <dbReference type="Proteomes" id="UP000061382"/>
    </source>
</evidence>
<dbReference type="EMBL" id="CP012643">
    <property type="protein sequence ID" value="ALI99614.1"/>
    <property type="molecule type" value="Genomic_DNA"/>
</dbReference>
<organism evidence="1 2">
    <name type="scientific">Rufibacter tibetensis</name>
    <dbReference type="NCBI Taxonomy" id="512763"/>
    <lineage>
        <taxon>Bacteria</taxon>
        <taxon>Pseudomonadati</taxon>
        <taxon>Bacteroidota</taxon>
        <taxon>Cytophagia</taxon>
        <taxon>Cytophagales</taxon>
        <taxon>Hymenobacteraceae</taxon>
        <taxon>Rufibacter</taxon>
    </lineage>
</organism>
<protein>
    <submittedName>
        <fullName evidence="1">Uncharacterized protein</fullName>
    </submittedName>
</protein>
<dbReference type="PATRIC" id="fig|512763.3.peg.2705"/>
<dbReference type="Proteomes" id="UP000061382">
    <property type="component" value="Chromosome"/>
</dbReference>